<keyword evidence="1" id="KW-0812">Transmembrane</keyword>
<dbReference type="AlphaFoldDB" id="A0A1Q3F1L8"/>
<reference evidence="2" key="1">
    <citation type="submission" date="2017-01" db="EMBL/GenBank/DDBJ databases">
        <title>A deep insight into the sialotranscriptome of adult male and female Cluex tarsalis mosquitoes.</title>
        <authorList>
            <person name="Ribeiro J.M."/>
            <person name="Moreira F."/>
            <person name="Bernard K.A."/>
            <person name="Calvo E."/>
        </authorList>
    </citation>
    <scope>NUCLEOTIDE SEQUENCE</scope>
    <source>
        <strain evidence="2">Kern County</strain>
        <tissue evidence="2">Salivary glands</tissue>
    </source>
</reference>
<feature type="transmembrane region" description="Helical" evidence="1">
    <location>
        <begin position="54"/>
        <end position="71"/>
    </location>
</feature>
<keyword evidence="1" id="KW-0472">Membrane</keyword>
<accession>A0A1Q3F1L8</accession>
<sequence>MDPFFKIFVKFQGYLIAIACIYANLVTMVADHIILHYTRKDIFDYEYMGKTIQFFKPLWIAVGFFTLFGIYKEKRKFLYPFTILFTMDLLVLFIRDIVVIWISHPWVRIHLLTPVGALEIIATSLYVMATLAALGKLFDSEISAKSEPSFIRFKVNANGTEELLEENTVVLP</sequence>
<protein>
    <submittedName>
        <fullName evidence="2">Uncharacterized protein</fullName>
    </submittedName>
</protein>
<keyword evidence="1" id="KW-1133">Transmembrane helix</keyword>
<dbReference type="EMBL" id="GFDL01013618">
    <property type="protein sequence ID" value="JAV21427.1"/>
    <property type="molecule type" value="Transcribed_RNA"/>
</dbReference>
<name>A0A1Q3F1L8_CULTA</name>
<organism evidence="2">
    <name type="scientific">Culex tarsalis</name>
    <name type="common">Encephalitis mosquito</name>
    <dbReference type="NCBI Taxonomy" id="7177"/>
    <lineage>
        <taxon>Eukaryota</taxon>
        <taxon>Metazoa</taxon>
        <taxon>Ecdysozoa</taxon>
        <taxon>Arthropoda</taxon>
        <taxon>Hexapoda</taxon>
        <taxon>Insecta</taxon>
        <taxon>Pterygota</taxon>
        <taxon>Neoptera</taxon>
        <taxon>Endopterygota</taxon>
        <taxon>Diptera</taxon>
        <taxon>Nematocera</taxon>
        <taxon>Culicoidea</taxon>
        <taxon>Culicidae</taxon>
        <taxon>Culicinae</taxon>
        <taxon>Culicini</taxon>
        <taxon>Culex</taxon>
        <taxon>Culex</taxon>
    </lineage>
</organism>
<evidence type="ECO:0000313" key="2">
    <source>
        <dbReference type="EMBL" id="JAV21427.1"/>
    </source>
</evidence>
<evidence type="ECO:0000256" key="1">
    <source>
        <dbReference type="SAM" id="Phobius"/>
    </source>
</evidence>
<feature type="transmembrane region" description="Helical" evidence="1">
    <location>
        <begin position="78"/>
        <end position="103"/>
    </location>
</feature>
<proteinExistence type="predicted"/>
<feature type="transmembrane region" description="Helical" evidence="1">
    <location>
        <begin position="115"/>
        <end position="135"/>
    </location>
</feature>
<feature type="transmembrane region" description="Helical" evidence="1">
    <location>
        <begin position="12"/>
        <end position="34"/>
    </location>
</feature>